<dbReference type="InterPro" id="IPR015797">
    <property type="entry name" value="NUDIX_hydrolase-like_dom_sf"/>
</dbReference>
<dbReference type="SUPFAM" id="SSF55811">
    <property type="entry name" value="Nudix"/>
    <property type="match status" value="1"/>
</dbReference>
<dbReference type="Proteomes" id="UP000007472">
    <property type="component" value="Chromosome"/>
</dbReference>
<dbReference type="PROSITE" id="PS51462">
    <property type="entry name" value="NUDIX"/>
    <property type="match status" value="1"/>
</dbReference>
<dbReference type="GO" id="GO:0016787">
    <property type="term" value="F:hydrolase activity"/>
    <property type="evidence" value="ECO:0007669"/>
    <property type="project" value="UniProtKB-KW"/>
</dbReference>
<dbReference type="CDD" id="cd04511">
    <property type="entry name" value="NUDIX_Hydrolase"/>
    <property type="match status" value="1"/>
</dbReference>
<dbReference type="EMBL" id="CP002456">
    <property type="protein sequence ID" value="ADU91218.1"/>
    <property type="molecule type" value="Genomic_DNA"/>
</dbReference>
<dbReference type="Pfam" id="PF00293">
    <property type="entry name" value="NUDIX"/>
    <property type="match status" value="1"/>
</dbReference>
<feature type="domain" description="Nudix hydrolase" evidence="1">
    <location>
        <begin position="45"/>
        <end position="169"/>
    </location>
</feature>
<proteinExistence type="predicted"/>
<organism evidence="2 3">
    <name type="scientific">Taylorella equigenitalis (strain MCE9)</name>
    <dbReference type="NCBI Taxonomy" id="937774"/>
    <lineage>
        <taxon>Bacteria</taxon>
        <taxon>Pseudomonadati</taxon>
        <taxon>Pseudomonadota</taxon>
        <taxon>Betaproteobacteria</taxon>
        <taxon>Burkholderiales</taxon>
        <taxon>Alcaligenaceae</taxon>
        <taxon>Taylorella</taxon>
    </lineage>
</organism>
<name>A0A654KFL9_TAYEM</name>
<reference evidence="2 3" key="1">
    <citation type="journal article" date="2011" name="J. Bacteriol.">
        <title>Genome sequence of Taylorella equigenitalis MCE9, the causative agent of contagious equine metritis.</title>
        <authorList>
            <person name="Hebert L."/>
            <person name="Moumen B."/>
            <person name="Duquesne F."/>
            <person name="Breuil M.F."/>
            <person name="Laugier C."/>
            <person name="Batto J.M."/>
            <person name="Renault P."/>
            <person name="Petry S."/>
        </authorList>
    </citation>
    <scope>NUCLEOTIDE SEQUENCE [LARGE SCALE GENOMIC DNA]</scope>
    <source>
        <strain evidence="2 3">MCE9</strain>
    </source>
</reference>
<evidence type="ECO:0000313" key="2">
    <source>
        <dbReference type="EMBL" id="ADU91218.1"/>
    </source>
</evidence>
<dbReference type="Pfam" id="PF14803">
    <property type="entry name" value="Zn_ribbon_Nudix"/>
    <property type="match status" value="1"/>
</dbReference>
<dbReference type="Gene3D" id="3.90.79.10">
    <property type="entry name" value="Nucleoside Triphosphate Pyrophosphohydrolase"/>
    <property type="match status" value="1"/>
</dbReference>
<protein>
    <submittedName>
        <fullName evidence="2">NUDIX hydrolase</fullName>
    </submittedName>
</protein>
<dbReference type="AlphaFoldDB" id="A0A654KFL9"/>
<dbReference type="KEGG" id="teq:TEQUI_0270"/>
<accession>A0A654KFL9</accession>
<dbReference type="Gene3D" id="2.20.70.10">
    <property type="match status" value="1"/>
</dbReference>
<sequence>MVHFHPAPKLQKFCTQCGSPLERIIPPGDNRERDTCLKCGAVHYKNPLIVSGTLTLHEGKILLCRRGIEPRYGKWTLPAGFMELHESTMDGAIRETMEEASASIKVKGLLSIVDVPYVSQVHMMYLADMENVSFNPCEETLEIGFFSEDEIPWSEIAFDTVLKTLEYFFLPETQKSISEGIVPTITLSIPSNNIIS</sequence>
<dbReference type="PANTHER" id="PTHR43222">
    <property type="entry name" value="NUDIX HYDROLASE 23"/>
    <property type="match status" value="1"/>
</dbReference>
<evidence type="ECO:0000313" key="3">
    <source>
        <dbReference type="Proteomes" id="UP000007472"/>
    </source>
</evidence>
<dbReference type="PANTHER" id="PTHR43222:SF2">
    <property type="entry name" value="NUDIX HYDROLASE 23, CHLOROPLASTIC"/>
    <property type="match status" value="1"/>
</dbReference>
<keyword evidence="2" id="KW-0378">Hydrolase</keyword>
<evidence type="ECO:0000259" key="1">
    <source>
        <dbReference type="PROSITE" id="PS51462"/>
    </source>
</evidence>
<dbReference type="InterPro" id="IPR029401">
    <property type="entry name" value="Nudix_N"/>
</dbReference>
<gene>
    <name evidence="2" type="ordered locus">TEQUI_0270</name>
</gene>
<dbReference type="InterPro" id="IPR000086">
    <property type="entry name" value="NUDIX_hydrolase_dom"/>
</dbReference>